<feature type="region of interest" description="Disordered" evidence="1">
    <location>
        <begin position="74"/>
        <end position="93"/>
    </location>
</feature>
<accession>A0A645B468</accession>
<dbReference type="AlphaFoldDB" id="A0A645B468"/>
<proteinExistence type="predicted"/>
<protein>
    <submittedName>
        <fullName evidence="2">Uncharacterized protein</fullName>
    </submittedName>
</protein>
<reference evidence="2" key="1">
    <citation type="submission" date="2019-08" db="EMBL/GenBank/DDBJ databases">
        <authorList>
            <person name="Kucharzyk K."/>
            <person name="Murdoch R.W."/>
            <person name="Higgins S."/>
            <person name="Loffler F."/>
        </authorList>
    </citation>
    <scope>NUCLEOTIDE SEQUENCE</scope>
</reference>
<gene>
    <name evidence="2" type="ORF">SDC9_106712</name>
</gene>
<feature type="region of interest" description="Disordered" evidence="1">
    <location>
        <begin position="1"/>
        <end position="68"/>
    </location>
</feature>
<feature type="compositionally biased region" description="Basic and acidic residues" evidence="1">
    <location>
        <begin position="1"/>
        <end position="23"/>
    </location>
</feature>
<sequence length="106" mass="11906">MSEGNHDDKDEQKYEKDHPRHPDAAFQQALDLTSVSTSPVDVAFGKQTPEDEGTGNGAANQPKSSDKQCFYKAEVRNLHHPQPKVNDEKGNEYRKYAKPFVNKGFS</sequence>
<evidence type="ECO:0000313" key="2">
    <source>
        <dbReference type="EMBL" id="MPM59866.1"/>
    </source>
</evidence>
<name>A0A645B468_9ZZZZ</name>
<comment type="caution">
    <text evidence="2">The sequence shown here is derived from an EMBL/GenBank/DDBJ whole genome shotgun (WGS) entry which is preliminary data.</text>
</comment>
<evidence type="ECO:0000256" key="1">
    <source>
        <dbReference type="SAM" id="MobiDB-lite"/>
    </source>
</evidence>
<feature type="compositionally biased region" description="Polar residues" evidence="1">
    <location>
        <begin position="30"/>
        <end position="39"/>
    </location>
</feature>
<dbReference type="EMBL" id="VSSQ01017495">
    <property type="protein sequence ID" value="MPM59866.1"/>
    <property type="molecule type" value="Genomic_DNA"/>
</dbReference>
<organism evidence="2">
    <name type="scientific">bioreactor metagenome</name>
    <dbReference type="NCBI Taxonomy" id="1076179"/>
    <lineage>
        <taxon>unclassified sequences</taxon>
        <taxon>metagenomes</taxon>
        <taxon>ecological metagenomes</taxon>
    </lineage>
</organism>